<comment type="caution">
    <text evidence="1">The sequence shown here is derived from an EMBL/GenBank/DDBJ whole genome shotgun (WGS) entry which is preliminary data.</text>
</comment>
<dbReference type="InterPro" id="IPR015223">
    <property type="entry name" value="MipZ"/>
</dbReference>
<organism evidence="1 2">
    <name type="scientific">Bradyrhizobium macuxiense</name>
    <dbReference type="NCBI Taxonomy" id="1755647"/>
    <lineage>
        <taxon>Bacteria</taxon>
        <taxon>Pseudomonadati</taxon>
        <taxon>Pseudomonadota</taxon>
        <taxon>Alphaproteobacteria</taxon>
        <taxon>Hyphomicrobiales</taxon>
        <taxon>Nitrobacteraceae</taxon>
        <taxon>Bradyrhizobium</taxon>
    </lineage>
</organism>
<accession>A0A560L9H1</accession>
<dbReference type="AlphaFoldDB" id="A0A560L9H1"/>
<gene>
    <name evidence="1" type="ORF">FBZ93_11239</name>
</gene>
<dbReference type="CDD" id="cd02042">
    <property type="entry name" value="ParAB_family"/>
    <property type="match status" value="1"/>
</dbReference>
<dbReference type="SUPFAM" id="SSF52540">
    <property type="entry name" value="P-loop containing nucleoside triphosphate hydrolases"/>
    <property type="match status" value="1"/>
</dbReference>
<dbReference type="Proteomes" id="UP000321304">
    <property type="component" value="Unassembled WGS sequence"/>
</dbReference>
<dbReference type="Pfam" id="PF09140">
    <property type="entry name" value="MipZ"/>
    <property type="match status" value="1"/>
</dbReference>
<name>A0A560L9H1_9BRAD</name>
<dbReference type="PANTHER" id="PTHR13696:SF96">
    <property type="entry name" value="COBQ_COBB_MIND_PARA NUCLEOTIDE BINDING DOMAIN-CONTAINING PROTEIN"/>
    <property type="match status" value="1"/>
</dbReference>
<dbReference type="RefSeq" id="WP_146990486.1">
    <property type="nucleotide sequence ID" value="NZ_VITY01000012.1"/>
</dbReference>
<dbReference type="PANTHER" id="PTHR13696">
    <property type="entry name" value="P-LOOP CONTAINING NUCLEOSIDE TRIPHOSPHATE HYDROLASE"/>
    <property type="match status" value="1"/>
</dbReference>
<protein>
    <submittedName>
        <fullName evidence="1">Chromosome partitioning protein</fullName>
    </submittedName>
</protein>
<keyword evidence="2" id="KW-1185">Reference proteome</keyword>
<dbReference type="OrthoDB" id="9804460at2"/>
<dbReference type="InterPro" id="IPR027417">
    <property type="entry name" value="P-loop_NTPase"/>
</dbReference>
<evidence type="ECO:0000313" key="1">
    <source>
        <dbReference type="EMBL" id="TWB91972.1"/>
    </source>
</evidence>
<dbReference type="Gene3D" id="3.40.50.300">
    <property type="entry name" value="P-loop containing nucleotide triphosphate hydrolases"/>
    <property type="match status" value="1"/>
</dbReference>
<reference evidence="1 2" key="1">
    <citation type="submission" date="2019-06" db="EMBL/GenBank/DDBJ databases">
        <title>Genomic Encyclopedia of Type Strains, Phase IV (KMG-V): Genome sequencing to study the core and pangenomes of soil and plant-associated prokaryotes.</title>
        <authorList>
            <person name="Whitman W."/>
        </authorList>
    </citation>
    <scope>NUCLEOTIDE SEQUENCE [LARGE SCALE GENOMIC DNA]</scope>
    <source>
        <strain evidence="1 2">BR 10355</strain>
    </source>
</reference>
<dbReference type="InterPro" id="IPR050678">
    <property type="entry name" value="DNA_Partitioning_ATPase"/>
</dbReference>
<evidence type="ECO:0000313" key="2">
    <source>
        <dbReference type="Proteomes" id="UP000321304"/>
    </source>
</evidence>
<sequence length="314" mass="34802">MLYTAPIAVPGAPHVIVIGNEKGGSGKTTIAMHLAVALLKQGQRVGTIDLDSNQRALTRYIENRRIWANHRRIKLEIPLHRCVRRAEGAKLDDNEAAELAAFGEAVTSLKGSLDFLVIDTPSTDTYLMRLAHLVADTLLTPVTDSFLDLGTLASTDPITHEVTGTGHYAELVCDARRRRLQFDRSHTDWVVIHNRSSARRLVRRSLAEAGTRLAFRHLGGCSERNVYRQFSASGLTVLDALDEAILGERPDRSHRLAQQEMSRLIELLRLPISERARRRAAARAEWFVSAHTPLDTGDLLADEIADPPEPAHSP</sequence>
<proteinExistence type="predicted"/>
<dbReference type="EMBL" id="VITY01000012">
    <property type="protein sequence ID" value="TWB91972.1"/>
    <property type="molecule type" value="Genomic_DNA"/>
</dbReference>